<reference evidence="3" key="1">
    <citation type="submission" date="2018-06" db="EMBL/GenBank/DDBJ databases">
        <authorList>
            <person name="Zhirakovskaya E."/>
        </authorList>
    </citation>
    <scope>NUCLEOTIDE SEQUENCE</scope>
</reference>
<evidence type="ECO:0000259" key="2">
    <source>
        <dbReference type="Pfam" id="PF07587"/>
    </source>
</evidence>
<dbReference type="Pfam" id="PF07583">
    <property type="entry name" value="PSCyt2"/>
    <property type="match status" value="1"/>
</dbReference>
<dbReference type="InterPro" id="IPR022655">
    <property type="entry name" value="DUF1553"/>
</dbReference>
<dbReference type="Pfam" id="PF07587">
    <property type="entry name" value="PSD1"/>
    <property type="match status" value="1"/>
</dbReference>
<proteinExistence type="predicted"/>
<evidence type="ECO:0000313" key="3">
    <source>
        <dbReference type="EMBL" id="VAX38880.1"/>
    </source>
</evidence>
<dbReference type="PANTHER" id="PTHR35889">
    <property type="entry name" value="CYCLOINULO-OLIGOSACCHARIDE FRUCTANOTRANSFERASE-RELATED"/>
    <property type="match status" value="1"/>
</dbReference>
<evidence type="ECO:0000259" key="1">
    <source>
        <dbReference type="Pfam" id="PF07583"/>
    </source>
</evidence>
<dbReference type="InterPro" id="IPR011444">
    <property type="entry name" value="DUF1549"/>
</dbReference>
<dbReference type="AlphaFoldDB" id="A0A3B1DUN9"/>
<evidence type="ECO:0008006" key="4">
    <source>
        <dbReference type="Google" id="ProtNLM"/>
    </source>
</evidence>
<name>A0A3B1DUN9_9ZZZZ</name>
<accession>A0A3B1DUN9</accession>
<feature type="domain" description="DUF1549" evidence="1">
    <location>
        <begin position="53"/>
        <end position="242"/>
    </location>
</feature>
<dbReference type="PANTHER" id="PTHR35889:SF3">
    <property type="entry name" value="F-BOX DOMAIN-CONTAINING PROTEIN"/>
    <property type="match status" value="1"/>
</dbReference>
<dbReference type="EMBL" id="UOGL01000270">
    <property type="protein sequence ID" value="VAX38880.1"/>
    <property type="molecule type" value="Genomic_DNA"/>
</dbReference>
<feature type="domain" description="DUF1553" evidence="2">
    <location>
        <begin position="299"/>
        <end position="421"/>
    </location>
</feature>
<gene>
    <name evidence="3" type="ORF">MNBD_PLANCTO02-1684</name>
</gene>
<organism evidence="3">
    <name type="scientific">hydrothermal vent metagenome</name>
    <dbReference type="NCBI Taxonomy" id="652676"/>
    <lineage>
        <taxon>unclassified sequences</taxon>
        <taxon>metagenomes</taxon>
        <taxon>ecological metagenomes</taxon>
    </lineage>
</organism>
<protein>
    <recommendedName>
        <fullName evidence="4">Cytochrome c domain-containing protein</fullName>
    </recommendedName>
</protein>
<sequence>MLTSQRKTLLGLSIAGLAIVGVVVWAAYAPVRKSLPQLPNNVAVDLDRTVNKVNQFFEKDWKGNHLQPAKLADDIQIFRRLSLALHGTVPSLEEIRLFEKDPRSNRLRHWVAGMLEDNRFLDYFAERLARNLVGIEDGNLILFRRDRFTEWLRTQLKEDRPYNEMVQEMIASDGLWTGVPQTNFITATIANDVLDVNKLAGRSVRAFMGQRMDCAQCHDHPFVEEWKQKDFEGIAAYYGQTNYTILGVGDQPQKKNGKPREHTVQDFKEDENGTPIEIKRVVKPAVPFHPEWLPSKGNRRALLAGWLTHPQNRRFERAIVNRIWGLLFGRPYIDPVDDLPDPPKVDHPDLLDLLGADFREHHYSLRRLIYVITASKPFQLQSHHRETSPRQIAELESRWGVFPLMRLRPEQVIGSMLQTSSIKTIDQNSHLIFRALRLIRESDFIKDYGDLGEDELGDRAGTIPQALLRMNGKLPEELLKTGPITASGRITSLSKDTQQMVENCFLVCLTRKPTEEEQIHFVTQLQGKTKDQQNQIIEDLFWALYNSPEFSWNH</sequence>